<dbReference type="Pfam" id="PF13639">
    <property type="entry name" value="zf-RING_2"/>
    <property type="match status" value="1"/>
</dbReference>
<feature type="domain" description="RING-type" evidence="5">
    <location>
        <begin position="191"/>
        <end position="230"/>
    </location>
</feature>
<sequence length="247" mass="27389">MSGHDARANPNTLHGHEECFCGDRGAAMTLGMIREHCMFGRKWNILSMLLRKRANWLCNWTLMDMLMKATSSTEDGPDMETIRLMSTSIAELAVGAVAFPMTVFVLSDIVSKFSANFQLNDFDALLLMLGYGRNAGGRGMDRVEATIYELKLSAIMVGVHEMSDWHDEVPDVSTDPLVVEKLPRAALVSTCTVCKDDADTSGTSMPCGHIFHTTCIRAWLTRANTYPLCRAELPASEIQWDSVVNFD</sequence>
<evidence type="ECO:0000256" key="1">
    <source>
        <dbReference type="ARBA" id="ARBA00022723"/>
    </source>
</evidence>
<keyword evidence="1" id="KW-0479">Metal-binding</keyword>
<evidence type="ECO:0000313" key="7">
    <source>
        <dbReference type="Proteomes" id="UP000054560"/>
    </source>
</evidence>
<evidence type="ECO:0000256" key="4">
    <source>
        <dbReference type="PROSITE-ProRule" id="PRU00175"/>
    </source>
</evidence>
<evidence type="ECO:0000313" key="6">
    <source>
        <dbReference type="EMBL" id="KNC72448.1"/>
    </source>
</evidence>
<dbReference type="EMBL" id="KQ247034">
    <property type="protein sequence ID" value="KNC72448.1"/>
    <property type="molecule type" value="Genomic_DNA"/>
</dbReference>
<evidence type="ECO:0000256" key="3">
    <source>
        <dbReference type="ARBA" id="ARBA00022833"/>
    </source>
</evidence>
<dbReference type="GO" id="GO:0016567">
    <property type="term" value="P:protein ubiquitination"/>
    <property type="evidence" value="ECO:0007669"/>
    <property type="project" value="TreeGrafter"/>
</dbReference>
<organism evidence="6 7">
    <name type="scientific">Sphaeroforma arctica JP610</name>
    <dbReference type="NCBI Taxonomy" id="667725"/>
    <lineage>
        <taxon>Eukaryota</taxon>
        <taxon>Ichthyosporea</taxon>
        <taxon>Ichthyophonida</taxon>
        <taxon>Sphaeroforma</taxon>
    </lineage>
</organism>
<dbReference type="GeneID" id="25915497"/>
<dbReference type="RefSeq" id="XP_014146350.1">
    <property type="nucleotide sequence ID" value="XM_014290875.1"/>
</dbReference>
<dbReference type="Proteomes" id="UP000054560">
    <property type="component" value="Unassembled WGS sequence"/>
</dbReference>
<dbReference type="OrthoDB" id="21204at2759"/>
<dbReference type="PANTHER" id="PTHR15710:SF243">
    <property type="entry name" value="E3 UBIQUITIN-PROTEIN LIGASE PRAJA-2 ISOFORM X1"/>
    <property type="match status" value="1"/>
</dbReference>
<dbReference type="GO" id="GO:0008270">
    <property type="term" value="F:zinc ion binding"/>
    <property type="evidence" value="ECO:0007669"/>
    <property type="project" value="UniProtKB-KW"/>
</dbReference>
<dbReference type="STRING" id="667725.A0A0L0F8L3"/>
<gene>
    <name evidence="6" type="ORF">SARC_14993</name>
</gene>
<keyword evidence="2 4" id="KW-0863">Zinc-finger</keyword>
<dbReference type="SUPFAM" id="SSF57850">
    <property type="entry name" value="RING/U-box"/>
    <property type="match status" value="1"/>
</dbReference>
<dbReference type="GO" id="GO:0005737">
    <property type="term" value="C:cytoplasm"/>
    <property type="evidence" value="ECO:0007669"/>
    <property type="project" value="TreeGrafter"/>
</dbReference>
<proteinExistence type="predicted"/>
<dbReference type="InterPro" id="IPR001841">
    <property type="entry name" value="Znf_RING"/>
</dbReference>
<dbReference type="Gene3D" id="3.30.40.10">
    <property type="entry name" value="Zinc/RING finger domain, C3HC4 (zinc finger)"/>
    <property type="match status" value="1"/>
</dbReference>
<dbReference type="eggNOG" id="KOG0800">
    <property type="taxonomic scope" value="Eukaryota"/>
</dbReference>
<dbReference type="PROSITE" id="PS50089">
    <property type="entry name" value="ZF_RING_2"/>
    <property type="match status" value="1"/>
</dbReference>
<dbReference type="GO" id="GO:0061630">
    <property type="term" value="F:ubiquitin protein ligase activity"/>
    <property type="evidence" value="ECO:0007669"/>
    <property type="project" value="TreeGrafter"/>
</dbReference>
<evidence type="ECO:0000259" key="5">
    <source>
        <dbReference type="PROSITE" id="PS50089"/>
    </source>
</evidence>
<dbReference type="InterPro" id="IPR013083">
    <property type="entry name" value="Znf_RING/FYVE/PHD"/>
</dbReference>
<keyword evidence="7" id="KW-1185">Reference proteome</keyword>
<dbReference type="AlphaFoldDB" id="A0A0L0F8L3"/>
<name>A0A0L0F8L3_9EUKA</name>
<evidence type="ECO:0000256" key="2">
    <source>
        <dbReference type="ARBA" id="ARBA00022771"/>
    </source>
</evidence>
<dbReference type="PANTHER" id="PTHR15710">
    <property type="entry name" value="E3 UBIQUITIN-PROTEIN LIGASE PRAJA"/>
    <property type="match status" value="1"/>
</dbReference>
<reference evidence="6 7" key="1">
    <citation type="submission" date="2011-02" db="EMBL/GenBank/DDBJ databases">
        <title>The Genome Sequence of Sphaeroforma arctica JP610.</title>
        <authorList>
            <consortium name="The Broad Institute Genome Sequencing Platform"/>
            <person name="Russ C."/>
            <person name="Cuomo C."/>
            <person name="Young S.K."/>
            <person name="Zeng Q."/>
            <person name="Gargeya S."/>
            <person name="Alvarado L."/>
            <person name="Berlin A."/>
            <person name="Chapman S.B."/>
            <person name="Chen Z."/>
            <person name="Freedman E."/>
            <person name="Gellesch M."/>
            <person name="Goldberg J."/>
            <person name="Griggs A."/>
            <person name="Gujja S."/>
            <person name="Heilman E."/>
            <person name="Heiman D."/>
            <person name="Howarth C."/>
            <person name="Mehta T."/>
            <person name="Neiman D."/>
            <person name="Pearson M."/>
            <person name="Roberts A."/>
            <person name="Saif S."/>
            <person name="Shea T."/>
            <person name="Shenoy N."/>
            <person name="Sisk P."/>
            <person name="Stolte C."/>
            <person name="Sykes S."/>
            <person name="White J."/>
            <person name="Yandava C."/>
            <person name="Burger G."/>
            <person name="Gray M.W."/>
            <person name="Holland P.W.H."/>
            <person name="King N."/>
            <person name="Lang F.B.F."/>
            <person name="Roger A.J."/>
            <person name="Ruiz-Trillo I."/>
            <person name="Haas B."/>
            <person name="Nusbaum C."/>
            <person name="Birren B."/>
        </authorList>
    </citation>
    <scope>NUCLEOTIDE SEQUENCE [LARGE SCALE GENOMIC DNA]</scope>
    <source>
        <strain evidence="6 7">JP610</strain>
    </source>
</reference>
<keyword evidence="3" id="KW-0862">Zinc</keyword>
<accession>A0A0L0F8L3</accession>
<dbReference type="SMART" id="SM00184">
    <property type="entry name" value="RING"/>
    <property type="match status" value="1"/>
</dbReference>
<protein>
    <recommendedName>
        <fullName evidence="5">RING-type domain-containing protein</fullName>
    </recommendedName>
</protein>